<dbReference type="InterPro" id="IPR007492">
    <property type="entry name" value="LytTR_DNA-bd_dom"/>
</dbReference>
<dbReference type="Gene3D" id="2.40.50.1020">
    <property type="entry name" value="LytTr DNA-binding domain"/>
    <property type="match status" value="1"/>
</dbReference>
<dbReference type="SUPFAM" id="SSF52172">
    <property type="entry name" value="CheY-like"/>
    <property type="match status" value="1"/>
</dbReference>
<dbReference type="Pfam" id="PF00072">
    <property type="entry name" value="Response_reg"/>
    <property type="match status" value="1"/>
</dbReference>
<dbReference type="InterPro" id="IPR011006">
    <property type="entry name" value="CheY-like_superfamily"/>
</dbReference>
<dbReference type="EMBL" id="RBEE01000023">
    <property type="protein sequence ID" value="RNL52419.1"/>
    <property type="molecule type" value="Genomic_DNA"/>
</dbReference>
<reference evidence="4 5" key="1">
    <citation type="submission" date="2018-10" db="EMBL/GenBank/DDBJ databases">
        <title>Genome sequencing of Pedobacter jejuensis TNB23.</title>
        <authorList>
            <person name="Cho Y.-J."/>
            <person name="Cho A."/>
            <person name="Kim O.-S."/>
        </authorList>
    </citation>
    <scope>NUCLEOTIDE SEQUENCE [LARGE SCALE GENOMIC DNA]</scope>
    <source>
        <strain evidence="4 5">TNB23</strain>
    </source>
</reference>
<dbReference type="PANTHER" id="PTHR48111">
    <property type="entry name" value="REGULATOR OF RPOS"/>
    <property type="match status" value="1"/>
</dbReference>
<feature type="domain" description="Response regulatory" evidence="3">
    <location>
        <begin position="4"/>
        <end position="117"/>
    </location>
</feature>
<proteinExistence type="predicted"/>
<dbReference type="OrthoDB" id="9787344at2"/>
<dbReference type="AlphaFoldDB" id="A0A3N0BTJ8"/>
<comment type="caution">
    <text evidence="4">The sequence shown here is derived from an EMBL/GenBank/DDBJ whole genome shotgun (WGS) entry which is preliminary data.</text>
</comment>
<dbReference type="Gene3D" id="3.40.50.2300">
    <property type="match status" value="1"/>
</dbReference>
<name>A0A3N0BTJ8_9SPHI</name>
<dbReference type="SMART" id="SM00448">
    <property type="entry name" value="REC"/>
    <property type="match status" value="1"/>
</dbReference>
<dbReference type="PANTHER" id="PTHR48111:SF17">
    <property type="entry name" value="TRANSCRIPTIONAL REGULATORY PROTEIN YPDB"/>
    <property type="match status" value="1"/>
</dbReference>
<dbReference type="SMART" id="SM00850">
    <property type="entry name" value="LytTR"/>
    <property type="match status" value="1"/>
</dbReference>
<protein>
    <submittedName>
        <fullName evidence="4">DNA-binding response regulator</fullName>
    </submittedName>
</protein>
<dbReference type="InterPro" id="IPR039420">
    <property type="entry name" value="WalR-like"/>
</dbReference>
<dbReference type="RefSeq" id="WP_123206223.1">
    <property type="nucleotide sequence ID" value="NZ_RBEE01000023.1"/>
</dbReference>
<organism evidence="4 5">
    <name type="scientific">Pedobacter jejuensis</name>
    <dbReference type="NCBI Taxonomy" id="1268550"/>
    <lineage>
        <taxon>Bacteria</taxon>
        <taxon>Pseudomonadati</taxon>
        <taxon>Bacteroidota</taxon>
        <taxon>Sphingobacteriia</taxon>
        <taxon>Sphingobacteriales</taxon>
        <taxon>Sphingobacteriaceae</taxon>
        <taxon>Pedobacter</taxon>
    </lineage>
</organism>
<gene>
    <name evidence="4" type="ORF">D7004_12730</name>
</gene>
<accession>A0A3N0BTJ8</accession>
<evidence type="ECO:0000259" key="3">
    <source>
        <dbReference type="PROSITE" id="PS50110"/>
    </source>
</evidence>
<feature type="modified residue" description="4-aspartylphosphate" evidence="2">
    <location>
        <position position="56"/>
    </location>
</feature>
<dbReference type="GO" id="GO:0000156">
    <property type="term" value="F:phosphorelay response regulator activity"/>
    <property type="evidence" value="ECO:0007669"/>
    <property type="project" value="TreeGrafter"/>
</dbReference>
<dbReference type="GO" id="GO:0005829">
    <property type="term" value="C:cytosol"/>
    <property type="evidence" value="ECO:0007669"/>
    <property type="project" value="TreeGrafter"/>
</dbReference>
<dbReference type="GO" id="GO:0006355">
    <property type="term" value="P:regulation of DNA-templated transcription"/>
    <property type="evidence" value="ECO:0007669"/>
    <property type="project" value="TreeGrafter"/>
</dbReference>
<dbReference type="Proteomes" id="UP000274046">
    <property type="component" value="Unassembled WGS sequence"/>
</dbReference>
<dbReference type="InterPro" id="IPR001789">
    <property type="entry name" value="Sig_transdc_resp-reg_receiver"/>
</dbReference>
<evidence type="ECO:0000313" key="4">
    <source>
        <dbReference type="EMBL" id="RNL52419.1"/>
    </source>
</evidence>
<dbReference type="GO" id="GO:0032993">
    <property type="term" value="C:protein-DNA complex"/>
    <property type="evidence" value="ECO:0007669"/>
    <property type="project" value="TreeGrafter"/>
</dbReference>
<keyword evidence="2" id="KW-0597">Phosphoprotein</keyword>
<sequence length="247" mass="28221">MPINCIAIDDDLNSLENLKFYLKGLPDLQLINSFTNPVKALNDIADLESVDIIFMDIEMPSISGIELAAMVRQKTKYLIFTTAHTKYAIDAFGVDADAYLLKPYSMVHFTETISKLYPNENLIANEIEDDFFLIPLKDTPDDFVKIEFIDLLAFEEINDIVYFRTIKENYVSFKLNFVKVLSMLKKHPAFIQVNSSAIISKLHIKSFLGNQIVLTGGLSIPLTNKYNEAFIFYLKENLLQQNLINDN</sequence>
<evidence type="ECO:0000256" key="2">
    <source>
        <dbReference type="PROSITE-ProRule" id="PRU00169"/>
    </source>
</evidence>
<keyword evidence="5" id="KW-1185">Reference proteome</keyword>
<evidence type="ECO:0000256" key="1">
    <source>
        <dbReference type="ARBA" id="ARBA00023125"/>
    </source>
</evidence>
<evidence type="ECO:0000313" key="5">
    <source>
        <dbReference type="Proteomes" id="UP000274046"/>
    </source>
</evidence>
<keyword evidence="1 4" id="KW-0238">DNA-binding</keyword>
<dbReference type="GO" id="GO:0000976">
    <property type="term" value="F:transcription cis-regulatory region binding"/>
    <property type="evidence" value="ECO:0007669"/>
    <property type="project" value="TreeGrafter"/>
</dbReference>
<dbReference type="PROSITE" id="PS50110">
    <property type="entry name" value="RESPONSE_REGULATORY"/>
    <property type="match status" value="1"/>
</dbReference>